<accession>A0A8S5Q9B7</accession>
<proteinExistence type="predicted"/>
<evidence type="ECO:0000313" key="1">
    <source>
        <dbReference type="EMBL" id="DAE15395.1"/>
    </source>
</evidence>
<name>A0A8S5Q9B7_9CAUD</name>
<reference evidence="1" key="1">
    <citation type="journal article" date="2021" name="Proc. Natl. Acad. Sci. U.S.A.">
        <title>A Catalog of Tens of Thousands of Viruses from Human Metagenomes Reveals Hidden Associations with Chronic Diseases.</title>
        <authorList>
            <person name="Tisza M.J."/>
            <person name="Buck C.B."/>
        </authorList>
    </citation>
    <scope>NUCLEOTIDE SEQUENCE</scope>
    <source>
        <strain evidence="1">Ctdcr45</strain>
    </source>
</reference>
<protein>
    <submittedName>
        <fullName evidence="1">Uncharacterized protein</fullName>
    </submittedName>
</protein>
<sequence length="98" mass="10447">MQIVFDRGLETQNAVTISFFGENISRNALNATLSKVLSAEDAAVPDLSTLKDTFSTVDIADGAISVPVQGDYNAVLDSSAAYNSRTKEYSVTVILGKK</sequence>
<organism evidence="1">
    <name type="scientific">Siphoviridae sp. ctdcr45</name>
    <dbReference type="NCBI Taxonomy" id="2825580"/>
    <lineage>
        <taxon>Viruses</taxon>
        <taxon>Duplodnaviria</taxon>
        <taxon>Heunggongvirae</taxon>
        <taxon>Uroviricota</taxon>
        <taxon>Caudoviricetes</taxon>
    </lineage>
</organism>
<dbReference type="EMBL" id="BK015604">
    <property type="protein sequence ID" value="DAE15395.1"/>
    <property type="molecule type" value="Genomic_DNA"/>
</dbReference>